<evidence type="ECO:0000256" key="2">
    <source>
        <dbReference type="ARBA" id="ARBA00022525"/>
    </source>
</evidence>
<protein>
    <submittedName>
        <fullName evidence="7">MARCO like</fullName>
    </submittedName>
</protein>
<proteinExistence type="predicted"/>
<feature type="compositionally biased region" description="Polar residues" evidence="4">
    <location>
        <begin position="87"/>
        <end position="114"/>
    </location>
</feature>
<keyword evidence="3" id="KW-1015">Disulfide bond</keyword>
<evidence type="ECO:0000259" key="6">
    <source>
        <dbReference type="PROSITE" id="PS51465"/>
    </source>
</evidence>
<feature type="domain" description="Kazal-like" evidence="6">
    <location>
        <begin position="184"/>
        <end position="239"/>
    </location>
</feature>
<accession>A0A7J8IAB9</accession>
<dbReference type="PANTHER" id="PTHR47499">
    <property type="entry name" value="SERINE PROTEASE INHIBITOR KAZAL-TYPE 7 SPINK7"/>
    <property type="match status" value="1"/>
</dbReference>
<feature type="region of interest" description="Disordered" evidence="4">
    <location>
        <begin position="40"/>
        <end position="214"/>
    </location>
</feature>
<gene>
    <name evidence="7" type="ORF">HJG59_011939</name>
</gene>
<dbReference type="Proteomes" id="UP000550707">
    <property type="component" value="Unassembled WGS sequence"/>
</dbReference>
<keyword evidence="5" id="KW-0732">Signal</keyword>
<evidence type="ECO:0000256" key="1">
    <source>
        <dbReference type="ARBA" id="ARBA00004613"/>
    </source>
</evidence>
<dbReference type="InterPro" id="IPR036058">
    <property type="entry name" value="Kazal_dom_sf"/>
</dbReference>
<dbReference type="AlphaFoldDB" id="A0A7J8IAB9"/>
<dbReference type="InterPro" id="IPR050159">
    <property type="entry name" value="Kazal-type_SerProtInhib"/>
</dbReference>
<evidence type="ECO:0000256" key="4">
    <source>
        <dbReference type="SAM" id="MobiDB-lite"/>
    </source>
</evidence>
<dbReference type="SMART" id="SM00280">
    <property type="entry name" value="KAZAL"/>
    <property type="match status" value="1"/>
</dbReference>
<dbReference type="EMBL" id="JACASF010000004">
    <property type="protein sequence ID" value="KAF6481009.1"/>
    <property type="molecule type" value="Genomic_DNA"/>
</dbReference>
<keyword evidence="2" id="KW-0964">Secreted</keyword>
<dbReference type="GO" id="GO:0005576">
    <property type="term" value="C:extracellular region"/>
    <property type="evidence" value="ECO:0007669"/>
    <property type="project" value="UniProtKB-SubCell"/>
</dbReference>
<dbReference type="Pfam" id="PF00050">
    <property type="entry name" value="Kazal_1"/>
    <property type="match status" value="1"/>
</dbReference>
<comment type="subcellular location">
    <subcellularLocation>
        <location evidence="1">Secreted</location>
    </subcellularLocation>
</comment>
<dbReference type="Gene3D" id="3.30.60.30">
    <property type="match status" value="1"/>
</dbReference>
<comment type="caution">
    <text evidence="7">The sequence shown here is derived from an EMBL/GenBank/DDBJ whole genome shotgun (WGS) entry which is preliminary data.</text>
</comment>
<feature type="compositionally biased region" description="Low complexity" evidence="4">
    <location>
        <begin position="122"/>
        <end position="167"/>
    </location>
</feature>
<dbReference type="SUPFAM" id="SSF100895">
    <property type="entry name" value="Kazal-type serine protease inhibitors"/>
    <property type="match status" value="1"/>
</dbReference>
<feature type="chain" id="PRO_5029670450" evidence="5">
    <location>
        <begin position="21"/>
        <end position="239"/>
    </location>
</feature>
<evidence type="ECO:0000256" key="5">
    <source>
        <dbReference type="SAM" id="SignalP"/>
    </source>
</evidence>
<keyword evidence="8" id="KW-1185">Reference proteome</keyword>
<evidence type="ECO:0000313" key="8">
    <source>
        <dbReference type="Proteomes" id="UP000550707"/>
    </source>
</evidence>
<evidence type="ECO:0000256" key="3">
    <source>
        <dbReference type="ARBA" id="ARBA00023157"/>
    </source>
</evidence>
<dbReference type="InParanoid" id="A0A7J8IAB9"/>
<feature type="compositionally biased region" description="Polar residues" evidence="4">
    <location>
        <begin position="168"/>
        <end position="199"/>
    </location>
</feature>
<dbReference type="PROSITE" id="PS51465">
    <property type="entry name" value="KAZAL_2"/>
    <property type="match status" value="1"/>
</dbReference>
<organism evidence="7 8">
    <name type="scientific">Molossus molossus</name>
    <name type="common">Pallas' mastiff bat</name>
    <name type="synonym">Vespertilio molossus</name>
    <dbReference type="NCBI Taxonomy" id="27622"/>
    <lineage>
        <taxon>Eukaryota</taxon>
        <taxon>Metazoa</taxon>
        <taxon>Chordata</taxon>
        <taxon>Craniata</taxon>
        <taxon>Vertebrata</taxon>
        <taxon>Euteleostomi</taxon>
        <taxon>Mammalia</taxon>
        <taxon>Eutheria</taxon>
        <taxon>Laurasiatheria</taxon>
        <taxon>Chiroptera</taxon>
        <taxon>Yangochiroptera</taxon>
        <taxon>Molossidae</taxon>
        <taxon>Molossus</taxon>
    </lineage>
</organism>
<dbReference type="InterPro" id="IPR002350">
    <property type="entry name" value="Kazal_dom"/>
</dbReference>
<feature type="signal peptide" evidence="5">
    <location>
        <begin position="1"/>
        <end position="20"/>
    </location>
</feature>
<dbReference type="CDD" id="cd00104">
    <property type="entry name" value="KAZAL_FS"/>
    <property type="match status" value="1"/>
</dbReference>
<sequence>MKAFIFFPFVFCAMFSGSSTQTLQTSVIKLEEDPELALTLERKNKANPQGEQTESNKKGDSNTQRKPGIFILGGQPGYSHQPVKLESFNQQGKPGVSNQPGSLQGNSGESNQKGSLEISIEPGKPGSSSQQGKPGSSSQQGKPGSSGQQGESGSSSQQGKPQQGKPGVSNQLESQGNSGESNQKSGGASSKKPTITTRCHSIYKPVCGSDGKTYGNRCIFDEAKRLSNENLSLRHNGKC</sequence>
<name>A0A7J8IAB9_MOLMO</name>
<evidence type="ECO:0000313" key="7">
    <source>
        <dbReference type="EMBL" id="KAF6481009.1"/>
    </source>
</evidence>
<reference evidence="7 8" key="1">
    <citation type="journal article" date="2020" name="Nature">
        <title>Six reference-quality genomes reveal evolution of bat adaptations.</title>
        <authorList>
            <person name="Jebb D."/>
            <person name="Huang Z."/>
            <person name="Pippel M."/>
            <person name="Hughes G.M."/>
            <person name="Lavrichenko K."/>
            <person name="Devanna P."/>
            <person name="Winkler S."/>
            <person name="Jermiin L.S."/>
            <person name="Skirmuntt E.C."/>
            <person name="Katzourakis A."/>
            <person name="Burkitt-Gray L."/>
            <person name="Ray D.A."/>
            <person name="Sullivan K.A.M."/>
            <person name="Roscito J.G."/>
            <person name="Kirilenko B.M."/>
            <person name="Davalos L.M."/>
            <person name="Corthals A.P."/>
            <person name="Power M.L."/>
            <person name="Jones G."/>
            <person name="Ransome R.D."/>
            <person name="Dechmann D.K.N."/>
            <person name="Locatelli A.G."/>
            <person name="Puechmaille S.J."/>
            <person name="Fedrigo O."/>
            <person name="Jarvis E.D."/>
            <person name="Hiller M."/>
            <person name="Vernes S.C."/>
            <person name="Myers E.W."/>
            <person name="Teeling E.C."/>
        </authorList>
    </citation>
    <scope>NUCLEOTIDE SEQUENCE [LARGE SCALE GENOMIC DNA]</scope>
    <source>
        <strain evidence="7">MMolMol1</strain>
        <tissue evidence="7">Muscle</tissue>
    </source>
</reference>
<dbReference type="PANTHER" id="PTHR47499:SF1">
    <property type="entry name" value="SERINE PROTEASE INHIBITOR KAZAL-TYPE 7"/>
    <property type="match status" value="1"/>
</dbReference>